<dbReference type="AlphaFoldDB" id="A0AAV1WSD1"/>
<keyword evidence="2" id="KW-1185">Reference proteome</keyword>
<protein>
    <submittedName>
        <fullName evidence="1">Uncharacterized protein</fullName>
    </submittedName>
</protein>
<name>A0AAV1WSD1_LUPLU</name>
<dbReference type="EMBL" id="CAXHTB010000009">
    <property type="protein sequence ID" value="CAL0312198.1"/>
    <property type="molecule type" value="Genomic_DNA"/>
</dbReference>
<sequence length="120" mass="13769">MIIVNVIHDFISPLSLFSCNVEGMASLSFPFHPDHCFGQYLHTLGTNAAQAQDRTLSPSRCITVVSDSVHPDTNFTAVGENEKIEVRDLDSLWVVNEWRKEEKEIMDLRPNHLTHQYRRC</sequence>
<reference evidence="1 2" key="1">
    <citation type="submission" date="2024-03" db="EMBL/GenBank/DDBJ databases">
        <authorList>
            <person name="Martinez-Hernandez J."/>
        </authorList>
    </citation>
    <scope>NUCLEOTIDE SEQUENCE [LARGE SCALE GENOMIC DNA]</scope>
</reference>
<organism evidence="1 2">
    <name type="scientific">Lupinus luteus</name>
    <name type="common">European yellow lupine</name>
    <dbReference type="NCBI Taxonomy" id="3873"/>
    <lineage>
        <taxon>Eukaryota</taxon>
        <taxon>Viridiplantae</taxon>
        <taxon>Streptophyta</taxon>
        <taxon>Embryophyta</taxon>
        <taxon>Tracheophyta</taxon>
        <taxon>Spermatophyta</taxon>
        <taxon>Magnoliopsida</taxon>
        <taxon>eudicotyledons</taxon>
        <taxon>Gunneridae</taxon>
        <taxon>Pentapetalae</taxon>
        <taxon>rosids</taxon>
        <taxon>fabids</taxon>
        <taxon>Fabales</taxon>
        <taxon>Fabaceae</taxon>
        <taxon>Papilionoideae</taxon>
        <taxon>50 kb inversion clade</taxon>
        <taxon>genistoids sensu lato</taxon>
        <taxon>core genistoids</taxon>
        <taxon>Genisteae</taxon>
        <taxon>Lupinus</taxon>
    </lineage>
</organism>
<evidence type="ECO:0000313" key="1">
    <source>
        <dbReference type="EMBL" id="CAL0312198.1"/>
    </source>
</evidence>
<comment type="caution">
    <text evidence="1">The sequence shown here is derived from an EMBL/GenBank/DDBJ whole genome shotgun (WGS) entry which is preliminary data.</text>
</comment>
<proteinExistence type="predicted"/>
<dbReference type="Proteomes" id="UP001497480">
    <property type="component" value="Unassembled WGS sequence"/>
</dbReference>
<gene>
    <name evidence="1" type="ORF">LLUT_LOCUS13258</name>
</gene>
<evidence type="ECO:0000313" key="2">
    <source>
        <dbReference type="Proteomes" id="UP001497480"/>
    </source>
</evidence>
<accession>A0AAV1WSD1</accession>